<organism evidence="2 3">
    <name type="scientific">Thyridium curvatum</name>
    <dbReference type="NCBI Taxonomy" id="1093900"/>
    <lineage>
        <taxon>Eukaryota</taxon>
        <taxon>Fungi</taxon>
        <taxon>Dikarya</taxon>
        <taxon>Ascomycota</taxon>
        <taxon>Pezizomycotina</taxon>
        <taxon>Sordariomycetes</taxon>
        <taxon>Sordariomycetidae</taxon>
        <taxon>Thyridiales</taxon>
        <taxon>Thyridiaceae</taxon>
        <taxon>Thyridium</taxon>
    </lineage>
</organism>
<evidence type="ECO:0008006" key="4">
    <source>
        <dbReference type="Google" id="ProtNLM"/>
    </source>
</evidence>
<comment type="caution">
    <text evidence="2">The sequence shown here is derived from an EMBL/GenBank/DDBJ whole genome shotgun (WGS) entry which is preliminary data.</text>
</comment>
<dbReference type="OrthoDB" id="5099098at2759"/>
<evidence type="ECO:0000313" key="3">
    <source>
        <dbReference type="Proteomes" id="UP000319257"/>
    </source>
</evidence>
<evidence type="ECO:0000313" key="2">
    <source>
        <dbReference type="EMBL" id="TPX17587.1"/>
    </source>
</evidence>
<dbReference type="Proteomes" id="UP000319257">
    <property type="component" value="Unassembled WGS sequence"/>
</dbReference>
<proteinExistence type="predicted"/>
<dbReference type="InParanoid" id="A0A507BCG1"/>
<name>A0A507BCG1_9PEZI</name>
<keyword evidence="1" id="KW-0175">Coiled coil</keyword>
<reference evidence="2 3" key="1">
    <citation type="submission" date="2019-06" db="EMBL/GenBank/DDBJ databases">
        <title>Draft genome sequence of the filamentous fungus Phialemoniopsis curvata isolated from diesel fuel.</title>
        <authorList>
            <person name="Varaljay V.A."/>
            <person name="Lyon W.J."/>
            <person name="Crouch A.L."/>
            <person name="Drake C.E."/>
            <person name="Hollomon J.M."/>
            <person name="Nadeau L.J."/>
            <person name="Nunn H.S."/>
            <person name="Stevenson B.S."/>
            <person name="Bojanowski C.L."/>
            <person name="Crookes-Goodson W.J."/>
        </authorList>
    </citation>
    <scope>NUCLEOTIDE SEQUENCE [LARGE SCALE GENOMIC DNA]</scope>
    <source>
        <strain evidence="2 3">D216</strain>
    </source>
</reference>
<dbReference type="EMBL" id="SKBQ01000137">
    <property type="protein sequence ID" value="TPX17587.1"/>
    <property type="molecule type" value="Genomic_DNA"/>
</dbReference>
<evidence type="ECO:0000256" key="1">
    <source>
        <dbReference type="SAM" id="Coils"/>
    </source>
</evidence>
<dbReference type="GeneID" id="41979568"/>
<accession>A0A507BCG1</accession>
<keyword evidence="3" id="KW-1185">Reference proteome</keyword>
<gene>
    <name evidence="2" type="ORF">E0L32_012121</name>
</gene>
<feature type="coiled-coil region" evidence="1">
    <location>
        <begin position="163"/>
        <end position="204"/>
    </location>
</feature>
<sequence length="283" mass="30895">MDHGVILGEPDGDPYLDHGVTRRDPSRWITVLQGDPACPAVAAADSVTRCPPPRSTSRRPKAVLKTHLPGTGTSTVGVKLSPRFFWRPSDNMSSGRVEKRKSKKTIQRASLVALIESCGMEVKECSFCARHKLKCVMMEGNSRCNHCVRRGRSCDNAPLGPSASRLLSEKRRLEAAEKTTEAELLEAQRLLNEKLARLMRLRMQKESLISRGKEMVRRGLEDLDALDEVERRESDAVLEVQSSGGFDVIDWGTVGLGGGQLLTGLDFAGETVEASAGNASSVP</sequence>
<protein>
    <recommendedName>
        <fullName evidence="4">Zn(2)-C6 fungal-type domain-containing protein</fullName>
    </recommendedName>
</protein>
<dbReference type="RefSeq" id="XP_030999298.1">
    <property type="nucleotide sequence ID" value="XM_031134927.1"/>
</dbReference>
<dbReference type="AlphaFoldDB" id="A0A507BCG1"/>